<dbReference type="PANTHER" id="PTHR30154:SF34">
    <property type="entry name" value="TRANSCRIPTIONAL REGULATOR AZLB"/>
    <property type="match status" value="1"/>
</dbReference>
<dbReference type="InterPro" id="IPR019887">
    <property type="entry name" value="Tscrpt_reg_AsnC/Lrp_C"/>
</dbReference>
<dbReference type="PANTHER" id="PTHR30154">
    <property type="entry name" value="LEUCINE-RESPONSIVE REGULATORY PROTEIN"/>
    <property type="match status" value="1"/>
</dbReference>
<evidence type="ECO:0000313" key="5">
    <source>
        <dbReference type="EMBL" id="SOD67737.1"/>
    </source>
</evidence>
<dbReference type="OrthoDB" id="5476at2"/>
<dbReference type="Pfam" id="PF13412">
    <property type="entry name" value="HTH_24"/>
    <property type="match status" value="1"/>
</dbReference>
<evidence type="ECO:0000256" key="2">
    <source>
        <dbReference type="ARBA" id="ARBA00023125"/>
    </source>
</evidence>
<dbReference type="SUPFAM" id="SSF46785">
    <property type="entry name" value="Winged helix' DNA-binding domain"/>
    <property type="match status" value="1"/>
</dbReference>
<dbReference type="SUPFAM" id="SSF54909">
    <property type="entry name" value="Dimeric alpha+beta barrel"/>
    <property type="match status" value="1"/>
</dbReference>
<proteinExistence type="predicted"/>
<keyword evidence="2" id="KW-0238">DNA-binding</keyword>
<name>A0A286E9Z2_9NEIS</name>
<dbReference type="GO" id="GO:0043200">
    <property type="term" value="P:response to amino acid"/>
    <property type="evidence" value="ECO:0007669"/>
    <property type="project" value="TreeGrafter"/>
</dbReference>
<dbReference type="EMBL" id="OCNF01000006">
    <property type="protein sequence ID" value="SOD67737.1"/>
    <property type="molecule type" value="Genomic_DNA"/>
</dbReference>
<dbReference type="SMART" id="SM00344">
    <property type="entry name" value="HTH_ASNC"/>
    <property type="match status" value="1"/>
</dbReference>
<keyword evidence="1" id="KW-0805">Transcription regulation</keyword>
<dbReference type="InterPro" id="IPR036388">
    <property type="entry name" value="WH-like_DNA-bd_sf"/>
</dbReference>
<keyword evidence="3" id="KW-0804">Transcription</keyword>
<evidence type="ECO:0000256" key="3">
    <source>
        <dbReference type="ARBA" id="ARBA00023163"/>
    </source>
</evidence>
<accession>A0A286E9Z2</accession>
<dbReference type="GO" id="GO:0043565">
    <property type="term" value="F:sequence-specific DNA binding"/>
    <property type="evidence" value="ECO:0007669"/>
    <property type="project" value="InterPro"/>
</dbReference>
<dbReference type="RefSeq" id="WP_097114072.1">
    <property type="nucleotide sequence ID" value="NZ_CP083931.1"/>
</dbReference>
<dbReference type="InterPro" id="IPR000485">
    <property type="entry name" value="AsnC-type_HTH_dom"/>
</dbReference>
<reference evidence="5 6" key="1">
    <citation type="submission" date="2017-09" db="EMBL/GenBank/DDBJ databases">
        <authorList>
            <person name="Ehlers B."/>
            <person name="Leendertz F.H."/>
        </authorList>
    </citation>
    <scope>NUCLEOTIDE SEQUENCE [LARGE SCALE GENOMIC DNA]</scope>
    <source>
        <strain evidence="5 6">DSM 16848</strain>
    </source>
</reference>
<keyword evidence="6" id="KW-1185">Reference proteome</keyword>
<dbReference type="Pfam" id="PF01037">
    <property type="entry name" value="AsnC_trans_reg"/>
    <property type="match status" value="1"/>
</dbReference>
<gene>
    <name evidence="5" type="ORF">SAMN02746062_01015</name>
</gene>
<evidence type="ECO:0000259" key="4">
    <source>
        <dbReference type="PROSITE" id="PS50956"/>
    </source>
</evidence>
<dbReference type="InterPro" id="IPR011008">
    <property type="entry name" value="Dimeric_a/b-barrel"/>
</dbReference>
<dbReference type="AlphaFoldDB" id="A0A286E9Z2"/>
<dbReference type="Proteomes" id="UP000219669">
    <property type="component" value="Unassembled WGS sequence"/>
</dbReference>
<dbReference type="PROSITE" id="PS50956">
    <property type="entry name" value="HTH_ASNC_2"/>
    <property type="match status" value="1"/>
</dbReference>
<evidence type="ECO:0000313" key="6">
    <source>
        <dbReference type="Proteomes" id="UP000219669"/>
    </source>
</evidence>
<organism evidence="5 6">
    <name type="scientific">Alysiella filiformis DSM 16848</name>
    <dbReference type="NCBI Taxonomy" id="1120981"/>
    <lineage>
        <taxon>Bacteria</taxon>
        <taxon>Pseudomonadati</taxon>
        <taxon>Pseudomonadota</taxon>
        <taxon>Betaproteobacteria</taxon>
        <taxon>Neisseriales</taxon>
        <taxon>Neisseriaceae</taxon>
        <taxon>Alysiella</taxon>
    </lineage>
</organism>
<dbReference type="Gene3D" id="1.10.10.10">
    <property type="entry name" value="Winged helix-like DNA-binding domain superfamily/Winged helix DNA-binding domain"/>
    <property type="match status" value="1"/>
</dbReference>
<protein>
    <submittedName>
        <fullName evidence="5">Lrp/AsnC family transcriptional regulator, leucine-responsive regulatory protein</fullName>
    </submittedName>
</protein>
<dbReference type="InterPro" id="IPR036390">
    <property type="entry name" value="WH_DNA-bd_sf"/>
</dbReference>
<dbReference type="Gene3D" id="3.30.70.920">
    <property type="match status" value="1"/>
</dbReference>
<dbReference type="GO" id="GO:0005829">
    <property type="term" value="C:cytosol"/>
    <property type="evidence" value="ECO:0007669"/>
    <property type="project" value="TreeGrafter"/>
</dbReference>
<dbReference type="PRINTS" id="PR00033">
    <property type="entry name" value="HTHASNC"/>
</dbReference>
<feature type="domain" description="HTH asnC-type" evidence="4">
    <location>
        <begin position="6"/>
        <end position="68"/>
    </location>
</feature>
<dbReference type="InterPro" id="IPR019888">
    <property type="entry name" value="Tscrpt_reg_AsnC-like"/>
</dbReference>
<sequence>MKKFDDKISLAILQTLRQNSRISWQELGKTVHLSGQATAERVKQMQENGVIDGFTIRENRPRHFIGVMMKHTHFQAFEDWLRGKPNVESVDKTSGDICYHIVYATENMAELEQFLNELLQHGGYRLNSSIRRVK</sequence>
<evidence type="ECO:0000256" key="1">
    <source>
        <dbReference type="ARBA" id="ARBA00023015"/>
    </source>
</evidence>